<evidence type="ECO:0000313" key="1">
    <source>
        <dbReference type="EMBL" id="KAG9244017.1"/>
    </source>
</evidence>
<sequence>GNAVPPYQLEVAYELFMRSLFNKYLATGLISMADDYNTIGPDSTWHIKNKVPEIPDPICYILVPETCTEEQYENVVNCTAVIKDWQLSVLRIKMRERMIWTELMVLGMFSRKLICRV</sequence>
<reference evidence="1" key="1">
    <citation type="journal article" date="2021" name="IMA Fungus">
        <title>Genomic characterization of three marine fungi, including Emericellopsis atlantica sp. nov. with signatures of a generalist lifestyle and marine biomass degradation.</title>
        <authorList>
            <person name="Hagestad O.C."/>
            <person name="Hou L."/>
            <person name="Andersen J.H."/>
            <person name="Hansen E.H."/>
            <person name="Altermark B."/>
            <person name="Li C."/>
            <person name="Kuhnert E."/>
            <person name="Cox R.J."/>
            <person name="Crous P.W."/>
            <person name="Spatafora J.W."/>
            <person name="Lail K."/>
            <person name="Amirebrahimi M."/>
            <person name="Lipzen A."/>
            <person name="Pangilinan J."/>
            <person name="Andreopoulos W."/>
            <person name="Hayes R.D."/>
            <person name="Ng V."/>
            <person name="Grigoriev I.V."/>
            <person name="Jackson S.A."/>
            <person name="Sutton T.D.S."/>
            <person name="Dobson A.D.W."/>
            <person name="Rama T."/>
        </authorList>
    </citation>
    <scope>NUCLEOTIDE SEQUENCE</scope>
    <source>
        <strain evidence="1">TRa3180A</strain>
    </source>
</reference>
<name>A0A9P8CEQ6_9HELO</name>
<protein>
    <submittedName>
        <fullName evidence="1">Uncharacterized protein</fullName>
    </submittedName>
</protein>
<evidence type="ECO:0000313" key="2">
    <source>
        <dbReference type="Proteomes" id="UP000887226"/>
    </source>
</evidence>
<proteinExistence type="predicted"/>
<comment type="caution">
    <text evidence="1">The sequence shown here is derived from an EMBL/GenBank/DDBJ whole genome shotgun (WGS) entry which is preliminary data.</text>
</comment>
<feature type="non-terminal residue" evidence="1">
    <location>
        <position position="1"/>
    </location>
</feature>
<dbReference type="EMBL" id="MU253935">
    <property type="protein sequence ID" value="KAG9244017.1"/>
    <property type="molecule type" value="Genomic_DNA"/>
</dbReference>
<organism evidence="1 2">
    <name type="scientific">Calycina marina</name>
    <dbReference type="NCBI Taxonomy" id="1763456"/>
    <lineage>
        <taxon>Eukaryota</taxon>
        <taxon>Fungi</taxon>
        <taxon>Dikarya</taxon>
        <taxon>Ascomycota</taxon>
        <taxon>Pezizomycotina</taxon>
        <taxon>Leotiomycetes</taxon>
        <taxon>Helotiales</taxon>
        <taxon>Pezizellaceae</taxon>
        <taxon>Calycina</taxon>
    </lineage>
</organism>
<keyword evidence="2" id="KW-1185">Reference proteome</keyword>
<dbReference type="AlphaFoldDB" id="A0A9P8CEQ6"/>
<accession>A0A9P8CEQ6</accession>
<gene>
    <name evidence="1" type="ORF">BJ878DRAFT_422295</name>
</gene>
<dbReference type="OrthoDB" id="443318at2759"/>
<dbReference type="Proteomes" id="UP000887226">
    <property type="component" value="Unassembled WGS sequence"/>
</dbReference>